<dbReference type="PROSITE" id="PS51819">
    <property type="entry name" value="VOC"/>
    <property type="match status" value="1"/>
</dbReference>
<feature type="domain" description="VOC" evidence="1">
    <location>
        <begin position="11"/>
        <end position="129"/>
    </location>
</feature>
<reference evidence="2" key="1">
    <citation type="journal article" date="2020" name="mSystems">
        <title>Genome- and Community-Level Interaction Insights into Carbon Utilization and Element Cycling Functions of Hydrothermarchaeota in Hydrothermal Sediment.</title>
        <authorList>
            <person name="Zhou Z."/>
            <person name="Liu Y."/>
            <person name="Xu W."/>
            <person name="Pan J."/>
            <person name="Luo Z.H."/>
            <person name="Li M."/>
        </authorList>
    </citation>
    <scope>NUCLEOTIDE SEQUENCE [LARGE SCALE GENOMIC DNA]</scope>
    <source>
        <strain evidence="2">SpSt-374</strain>
    </source>
</reference>
<comment type="caution">
    <text evidence="2">The sequence shown here is derived from an EMBL/GenBank/DDBJ whole genome shotgun (WGS) entry which is preliminary data.</text>
</comment>
<name>A0A7C3ZV97_9CYAN</name>
<gene>
    <name evidence="2" type="ORF">ENR15_07090</name>
</gene>
<proteinExistence type="predicted"/>
<dbReference type="Gene3D" id="3.10.180.10">
    <property type="entry name" value="2,3-Dihydroxybiphenyl 1,2-Dioxygenase, domain 1"/>
    <property type="match status" value="1"/>
</dbReference>
<dbReference type="InterPro" id="IPR029068">
    <property type="entry name" value="Glyas_Bleomycin-R_OHBP_Dase"/>
</dbReference>
<organism evidence="2">
    <name type="scientific">Planktothricoides sp. SpSt-374</name>
    <dbReference type="NCBI Taxonomy" id="2282167"/>
    <lineage>
        <taxon>Bacteria</taxon>
        <taxon>Bacillati</taxon>
        <taxon>Cyanobacteriota</taxon>
        <taxon>Cyanophyceae</taxon>
        <taxon>Oscillatoriophycideae</taxon>
        <taxon>Oscillatoriales</taxon>
        <taxon>Oscillatoriaceae</taxon>
        <taxon>Planktothricoides</taxon>
    </lineage>
</organism>
<dbReference type="InterPro" id="IPR037523">
    <property type="entry name" value="VOC_core"/>
</dbReference>
<dbReference type="InterPro" id="IPR004360">
    <property type="entry name" value="Glyas_Fos-R_dOase_dom"/>
</dbReference>
<sequence>MVNQKRHQQYRAGLLTIAAINCEDLLQFYAQLLGQEPQPYIPNIYGEFQLTGLRLGIFKPKETHLGEFAPIPARTGAMSLCLEVADLEAAINHLTALGYPPTDPIQIAAHGREIYARDPLGNRLILHEPPVLP</sequence>
<dbReference type="AlphaFoldDB" id="A0A7C3ZV97"/>
<evidence type="ECO:0000313" key="2">
    <source>
        <dbReference type="EMBL" id="HGG00408.1"/>
    </source>
</evidence>
<protein>
    <submittedName>
        <fullName evidence="2">VOC family protein</fullName>
    </submittedName>
</protein>
<evidence type="ECO:0000259" key="1">
    <source>
        <dbReference type="PROSITE" id="PS51819"/>
    </source>
</evidence>
<dbReference type="Pfam" id="PF00903">
    <property type="entry name" value="Glyoxalase"/>
    <property type="match status" value="1"/>
</dbReference>
<accession>A0A7C3ZV97</accession>
<dbReference type="SUPFAM" id="SSF54593">
    <property type="entry name" value="Glyoxalase/Bleomycin resistance protein/Dihydroxybiphenyl dioxygenase"/>
    <property type="match status" value="1"/>
</dbReference>
<dbReference type="EMBL" id="DSPX01000066">
    <property type="protein sequence ID" value="HGG00408.1"/>
    <property type="molecule type" value="Genomic_DNA"/>
</dbReference>